<feature type="compositionally biased region" description="Low complexity" evidence="10">
    <location>
        <begin position="52"/>
        <end position="64"/>
    </location>
</feature>
<sequence length="498" mass="55338">MDQLESIYYLADSDLDLSFTSVTTTTTDRTVSARSSLARSSLTLSFNESRLSTASTTPSTAVPNVHHRPHRRHDNPNWTAVKAATTLSSDGALHLRHLKLLRLVGSGNLGRVFLCRLRDYDHANFALKVVDRDSLTSKKLSHVQTEAQILSSLDHPFLPTLYAHLEVSHYTCLLMDYCPNGDLHALLRKQPSSRLSVQAVRFFAAEVLLALEYLHAQGIVYRDLKPENILIRDDGHIMLSDFDLCFRSDISPKLENRTRIKVGTTRHACFGDRQREEQVTEFVAEPTTAFSRSCVGTHEYLAPELVSGNGHGNGVDWWAFGVLIYELLHGTTPFKGGSKESTLRNIASTKGVRFHVAEGERVEPGMADARDLIEKLLKVVLRTYLLNCVDHGLMGHRGLGVGTQSLIALMHRHGRRAGRTTAPSSRVAIATKNIAFLGGNPERSHHGWPTLVLNCSYGITAVGAKCCFPIEKKQHDLAAARLELEQRVPARRRTALFV</sequence>
<feature type="domain" description="Protein kinase" evidence="11">
    <location>
        <begin position="98"/>
        <end position="394"/>
    </location>
</feature>
<name>A0ABR0X6Z8_REHGL</name>
<keyword evidence="7" id="KW-0067">ATP-binding</keyword>
<evidence type="ECO:0000256" key="2">
    <source>
        <dbReference type="ARBA" id="ARBA00012513"/>
    </source>
</evidence>
<evidence type="ECO:0000256" key="1">
    <source>
        <dbReference type="ARBA" id="ARBA00009903"/>
    </source>
</evidence>
<evidence type="ECO:0000313" key="13">
    <source>
        <dbReference type="Proteomes" id="UP001318860"/>
    </source>
</evidence>
<comment type="caution">
    <text evidence="12">The sequence shown here is derived from an EMBL/GenBank/DDBJ whole genome shotgun (WGS) entry which is preliminary data.</text>
</comment>
<evidence type="ECO:0000256" key="5">
    <source>
        <dbReference type="ARBA" id="ARBA00022741"/>
    </source>
</evidence>
<keyword evidence="5" id="KW-0547">Nucleotide-binding</keyword>
<reference evidence="12 13" key="1">
    <citation type="journal article" date="2021" name="Comput. Struct. Biotechnol. J.">
        <title>De novo genome assembly of the potent medicinal plant Rehmannia glutinosa using nanopore technology.</title>
        <authorList>
            <person name="Ma L."/>
            <person name="Dong C."/>
            <person name="Song C."/>
            <person name="Wang X."/>
            <person name="Zheng X."/>
            <person name="Niu Y."/>
            <person name="Chen S."/>
            <person name="Feng W."/>
        </authorList>
    </citation>
    <scope>NUCLEOTIDE SEQUENCE [LARGE SCALE GENOMIC DNA]</scope>
    <source>
        <strain evidence="12">DH-2019</strain>
    </source>
</reference>
<evidence type="ECO:0000256" key="3">
    <source>
        <dbReference type="ARBA" id="ARBA00022527"/>
    </source>
</evidence>
<evidence type="ECO:0000256" key="4">
    <source>
        <dbReference type="ARBA" id="ARBA00022679"/>
    </source>
</evidence>
<proteinExistence type="inferred from homology"/>
<dbReference type="SUPFAM" id="SSF56112">
    <property type="entry name" value="Protein kinase-like (PK-like)"/>
    <property type="match status" value="1"/>
</dbReference>
<keyword evidence="4" id="KW-0808">Transferase</keyword>
<dbReference type="EC" id="2.7.11.1" evidence="2"/>
<feature type="region of interest" description="Disordered" evidence="10">
    <location>
        <begin position="52"/>
        <end position="75"/>
    </location>
</feature>
<keyword evidence="3" id="KW-0723">Serine/threonine-protein kinase</keyword>
<gene>
    <name evidence="12" type="ORF">DH2020_008473</name>
</gene>
<dbReference type="SMART" id="SM00220">
    <property type="entry name" value="S_TKc"/>
    <property type="match status" value="1"/>
</dbReference>
<dbReference type="PANTHER" id="PTHR45637">
    <property type="entry name" value="FLIPPASE KINASE 1-RELATED"/>
    <property type="match status" value="1"/>
</dbReference>
<comment type="catalytic activity">
    <reaction evidence="8">
        <text>L-threonyl-[protein] + ATP = O-phospho-L-threonyl-[protein] + ADP + H(+)</text>
        <dbReference type="Rhea" id="RHEA:46608"/>
        <dbReference type="Rhea" id="RHEA-COMP:11060"/>
        <dbReference type="Rhea" id="RHEA-COMP:11605"/>
        <dbReference type="ChEBI" id="CHEBI:15378"/>
        <dbReference type="ChEBI" id="CHEBI:30013"/>
        <dbReference type="ChEBI" id="CHEBI:30616"/>
        <dbReference type="ChEBI" id="CHEBI:61977"/>
        <dbReference type="ChEBI" id="CHEBI:456216"/>
        <dbReference type="EC" id="2.7.11.1"/>
    </reaction>
</comment>
<evidence type="ECO:0000256" key="10">
    <source>
        <dbReference type="SAM" id="MobiDB-lite"/>
    </source>
</evidence>
<organism evidence="12 13">
    <name type="scientific">Rehmannia glutinosa</name>
    <name type="common">Chinese foxglove</name>
    <dbReference type="NCBI Taxonomy" id="99300"/>
    <lineage>
        <taxon>Eukaryota</taxon>
        <taxon>Viridiplantae</taxon>
        <taxon>Streptophyta</taxon>
        <taxon>Embryophyta</taxon>
        <taxon>Tracheophyta</taxon>
        <taxon>Spermatophyta</taxon>
        <taxon>Magnoliopsida</taxon>
        <taxon>eudicotyledons</taxon>
        <taxon>Gunneridae</taxon>
        <taxon>Pentapetalae</taxon>
        <taxon>asterids</taxon>
        <taxon>lamiids</taxon>
        <taxon>Lamiales</taxon>
        <taxon>Orobanchaceae</taxon>
        <taxon>Rehmannieae</taxon>
        <taxon>Rehmannia</taxon>
    </lineage>
</organism>
<dbReference type="EMBL" id="JABTTQ020000005">
    <property type="protein sequence ID" value="KAK6154225.1"/>
    <property type="molecule type" value="Genomic_DNA"/>
</dbReference>
<evidence type="ECO:0000313" key="12">
    <source>
        <dbReference type="EMBL" id="KAK6154225.1"/>
    </source>
</evidence>
<dbReference type="Proteomes" id="UP001318860">
    <property type="component" value="Unassembled WGS sequence"/>
</dbReference>
<keyword evidence="6" id="KW-0418">Kinase</keyword>
<dbReference type="Gene3D" id="1.10.510.10">
    <property type="entry name" value="Transferase(Phosphotransferase) domain 1"/>
    <property type="match status" value="1"/>
</dbReference>
<dbReference type="Gene3D" id="3.30.200.20">
    <property type="entry name" value="Phosphorylase Kinase, domain 1"/>
    <property type="match status" value="1"/>
</dbReference>
<protein>
    <recommendedName>
        <fullName evidence="2">non-specific serine/threonine protein kinase</fullName>
        <ecNumber evidence="2">2.7.11.1</ecNumber>
    </recommendedName>
</protein>
<dbReference type="PROSITE" id="PS00108">
    <property type="entry name" value="PROTEIN_KINASE_ST"/>
    <property type="match status" value="1"/>
</dbReference>
<comment type="catalytic activity">
    <reaction evidence="9">
        <text>L-seryl-[protein] + ATP = O-phospho-L-seryl-[protein] + ADP + H(+)</text>
        <dbReference type="Rhea" id="RHEA:17989"/>
        <dbReference type="Rhea" id="RHEA-COMP:9863"/>
        <dbReference type="Rhea" id="RHEA-COMP:11604"/>
        <dbReference type="ChEBI" id="CHEBI:15378"/>
        <dbReference type="ChEBI" id="CHEBI:29999"/>
        <dbReference type="ChEBI" id="CHEBI:30616"/>
        <dbReference type="ChEBI" id="CHEBI:83421"/>
        <dbReference type="ChEBI" id="CHEBI:456216"/>
        <dbReference type="EC" id="2.7.11.1"/>
    </reaction>
</comment>
<accession>A0ABR0X6Z8</accession>
<evidence type="ECO:0000259" key="11">
    <source>
        <dbReference type="PROSITE" id="PS50011"/>
    </source>
</evidence>
<dbReference type="InterPro" id="IPR008271">
    <property type="entry name" value="Ser/Thr_kinase_AS"/>
</dbReference>
<dbReference type="Pfam" id="PF00069">
    <property type="entry name" value="Pkinase"/>
    <property type="match status" value="2"/>
</dbReference>
<dbReference type="PROSITE" id="PS50011">
    <property type="entry name" value="PROTEIN_KINASE_DOM"/>
    <property type="match status" value="1"/>
</dbReference>
<dbReference type="InterPro" id="IPR000719">
    <property type="entry name" value="Prot_kinase_dom"/>
</dbReference>
<evidence type="ECO:0000256" key="9">
    <source>
        <dbReference type="ARBA" id="ARBA00048679"/>
    </source>
</evidence>
<evidence type="ECO:0000256" key="7">
    <source>
        <dbReference type="ARBA" id="ARBA00022840"/>
    </source>
</evidence>
<evidence type="ECO:0000256" key="8">
    <source>
        <dbReference type="ARBA" id="ARBA00047899"/>
    </source>
</evidence>
<evidence type="ECO:0000256" key="6">
    <source>
        <dbReference type="ARBA" id="ARBA00022777"/>
    </source>
</evidence>
<comment type="similarity">
    <text evidence="1">Belongs to the protein kinase superfamily. AGC Ser/Thr protein kinase family.</text>
</comment>
<dbReference type="InterPro" id="IPR011009">
    <property type="entry name" value="Kinase-like_dom_sf"/>
</dbReference>
<keyword evidence="13" id="KW-1185">Reference proteome</keyword>